<feature type="domain" description="HTH araC/xylS-type" evidence="4">
    <location>
        <begin position="224"/>
        <end position="326"/>
    </location>
</feature>
<name>A0ABR6BL84_9PSEU</name>
<organism evidence="5 6">
    <name type="scientific">Kutzneria viridogrisea</name>
    <dbReference type="NCBI Taxonomy" id="47990"/>
    <lineage>
        <taxon>Bacteria</taxon>
        <taxon>Bacillati</taxon>
        <taxon>Actinomycetota</taxon>
        <taxon>Actinomycetes</taxon>
        <taxon>Pseudonocardiales</taxon>
        <taxon>Pseudonocardiaceae</taxon>
        <taxon>Kutzneria</taxon>
    </lineage>
</organism>
<dbReference type="InterPro" id="IPR050204">
    <property type="entry name" value="AraC_XylS_family_regulators"/>
</dbReference>
<accession>A0ABR6BL84</accession>
<keyword evidence="2" id="KW-0238">DNA-binding</keyword>
<dbReference type="PANTHER" id="PTHR46796">
    <property type="entry name" value="HTH-TYPE TRANSCRIPTIONAL ACTIVATOR RHAS-RELATED"/>
    <property type="match status" value="1"/>
</dbReference>
<dbReference type="PROSITE" id="PS01124">
    <property type="entry name" value="HTH_ARAC_FAMILY_2"/>
    <property type="match status" value="1"/>
</dbReference>
<keyword evidence="1" id="KW-0805">Transcription regulation</keyword>
<keyword evidence="6" id="KW-1185">Reference proteome</keyword>
<evidence type="ECO:0000256" key="1">
    <source>
        <dbReference type="ARBA" id="ARBA00023015"/>
    </source>
</evidence>
<gene>
    <name evidence="5" type="ORF">BC739_004617</name>
</gene>
<dbReference type="PANTHER" id="PTHR46796:SF12">
    <property type="entry name" value="HTH-TYPE DNA-BINDING TRANSCRIPTIONAL ACTIVATOR EUTR"/>
    <property type="match status" value="1"/>
</dbReference>
<reference evidence="5 6" key="1">
    <citation type="submission" date="2020-08" db="EMBL/GenBank/DDBJ databases">
        <title>Genomic Encyclopedia of Archaeal and Bacterial Type Strains, Phase II (KMG-II): from individual species to whole genera.</title>
        <authorList>
            <person name="Goeker M."/>
        </authorList>
    </citation>
    <scope>NUCLEOTIDE SEQUENCE [LARGE SCALE GENOMIC DNA]</scope>
    <source>
        <strain evidence="5 6">DSM 43850</strain>
    </source>
</reference>
<protein>
    <submittedName>
        <fullName evidence="5">AraC-like DNA-binding protein</fullName>
    </submittedName>
</protein>
<dbReference type="Proteomes" id="UP000517916">
    <property type="component" value="Unassembled WGS sequence"/>
</dbReference>
<dbReference type="SMART" id="SM00342">
    <property type="entry name" value="HTH_ARAC"/>
    <property type="match status" value="1"/>
</dbReference>
<sequence>MTAAGTPPQHVTFQTTDHDQAGEYLTGVYGTSVRLGGRRHGYFYRHTRVDTDTFAMKTCAQTDGVAITVESLPVLMIGRSRTTTLDYRSERTEHRFGPGEVFITSKAEGCAPFRARWGSGALQVATLPFTQLGQVAATAESRSPAPIRFTDLRPVDPAAAHRVTATIDYLAGVLRDRPESMSEPLVLSAAGQLLAATVLAAFPNTALTEPTIEDRRDAHPRTLRRAMAFIEDYAHCDISVADIAAAVHVSIRALQYAFRRHHATTPLGYLRQVRLHQAHQELLAADPTTEVTVTQIAARWGFFHSGRFAGYYRDTYGRPPYQTLHRQSSCSPGQA</sequence>
<dbReference type="Gene3D" id="1.10.10.60">
    <property type="entry name" value="Homeodomain-like"/>
    <property type="match status" value="1"/>
</dbReference>
<dbReference type="RefSeq" id="WP_025355425.1">
    <property type="nucleotide sequence ID" value="NZ_BAAABQ010000056.1"/>
</dbReference>
<evidence type="ECO:0000256" key="3">
    <source>
        <dbReference type="ARBA" id="ARBA00023163"/>
    </source>
</evidence>
<keyword evidence="3" id="KW-0804">Transcription</keyword>
<evidence type="ECO:0000313" key="6">
    <source>
        <dbReference type="Proteomes" id="UP000517916"/>
    </source>
</evidence>
<evidence type="ECO:0000259" key="4">
    <source>
        <dbReference type="PROSITE" id="PS01124"/>
    </source>
</evidence>
<evidence type="ECO:0000256" key="2">
    <source>
        <dbReference type="ARBA" id="ARBA00023125"/>
    </source>
</evidence>
<dbReference type="InterPro" id="IPR009057">
    <property type="entry name" value="Homeodomain-like_sf"/>
</dbReference>
<comment type="caution">
    <text evidence="5">The sequence shown here is derived from an EMBL/GenBank/DDBJ whole genome shotgun (WGS) entry which is preliminary data.</text>
</comment>
<dbReference type="InterPro" id="IPR018060">
    <property type="entry name" value="HTH_AraC"/>
</dbReference>
<dbReference type="SUPFAM" id="SSF46689">
    <property type="entry name" value="Homeodomain-like"/>
    <property type="match status" value="2"/>
</dbReference>
<evidence type="ECO:0000313" key="5">
    <source>
        <dbReference type="EMBL" id="MBA8927411.1"/>
    </source>
</evidence>
<dbReference type="Pfam" id="PF12833">
    <property type="entry name" value="HTH_18"/>
    <property type="match status" value="1"/>
</dbReference>
<proteinExistence type="predicted"/>
<dbReference type="EMBL" id="JACJID010000003">
    <property type="protein sequence ID" value="MBA8927411.1"/>
    <property type="molecule type" value="Genomic_DNA"/>
</dbReference>